<dbReference type="InterPro" id="IPR036291">
    <property type="entry name" value="NAD(P)-bd_dom_sf"/>
</dbReference>
<dbReference type="CDD" id="cd05256">
    <property type="entry name" value="UDP_AE_SDR_e"/>
    <property type="match status" value="1"/>
</dbReference>
<dbReference type="PRINTS" id="PR01713">
    <property type="entry name" value="NUCEPIMERASE"/>
</dbReference>
<dbReference type="Gene3D" id="3.90.25.10">
    <property type="entry name" value="UDP-galactose 4-epimerase, domain 1"/>
    <property type="match status" value="1"/>
</dbReference>
<evidence type="ECO:0000256" key="1">
    <source>
        <dbReference type="ARBA" id="ARBA00007637"/>
    </source>
</evidence>
<reference evidence="3 4" key="1">
    <citation type="submission" date="2017-11" db="EMBL/GenBank/DDBJ databases">
        <title>Isolation and Characterization of Methanofollis Species from Methane Seep Offshore SW Taiwan.</title>
        <authorList>
            <person name="Teng N.-H."/>
            <person name="Lai M.-C."/>
            <person name="Chen S.-C."/>
        </authorList>
    </citation>
    <scope>NUCLEOTIDE SEQUENCE [LARGE SCALE GENOMIC DNA]</scope>
    <source>
        <strain evidence="3 4">FWC-SCC2</strain>
    </source>
</reference>
<evidence type="ECO:0000259" key="2">
    <source>
        <dbReference type="Pfam" id="PF01370"/>
    </source>
</evidence>
<evidence type="ECO:0000313" key="3">
    <source>
        <dbReference type="EMBL" id="TAJ43709.1"/>
    </source>
</evidence>
<dbReference type="OrthoDB" id="4907at2157"/>
<keyword evidence="4" id="KW-1185">Reference proteome</keyword>
<dbReference type="InterPro" id="IPR001509">
    <property type="entry name" value="Epimerase_deHydtase"/>
</dbReference>
<comment type="caution">
    <text evidence="3">The sequence shown here is derived from an EMBL/GenBank/DDBJ whole genome shotgun (WGS) entry which is preliminary data.</text>
</comment>
<dbReference type="Pfam" id="PF01370">
    <property type="entry name" value="Epimerase"/>
    <property type="match status" value="1"/>
</dbReference>
<dbReference type="Gene3D" id="3.40.50.720">
    <property type="entry name" value="NAD(P)-binding Rossmann-like Domain"/>
    <property type="match status" value="1"/>
</dbReference>
<sequence length="308" mass="33287">MKYIITGGAGFIGSNLAGALSQDHEVTIIDNLATGRMENIQGLIDNGTVTFVRGDINDAPLLQDLFQDADGIFHQAALPSVQRSVKNPFATHEANVTGTLNVLLAARDAGVRKVVMASSSSVYGNTPTLPKHEGMTPGPLSPYAVSKIADEYYASVFSDLYGLQTVCLRYFNVFGPHQDPNSQYAAVIPNFVKQILVGRPPVIYGDGGQTRDFTYIKNVVQANIKSMESDAQGAFNIACGERIDLLTLAHTIMEIVGTDVEPVHEAPRPGDVRDSLADISRAQAAFGYAPQYDLKAGLKETIAWFRNH</sequence>
<evidence type="ECO:0000313" key="4">
    <source>
        <dbReference type="Proteomes" id="UP000292580"/>
    </source>
</evidence>
<dbReference type="RefSeq" id="WP_130647483.1">
    <property type="nucleotide sequence ID" value="NZ_PGCL01000004.1"/>
</dbReference>
<dbReference type="Proteomes" id="UP000292580">
    <property type="component" value="Unassembled WGS sequence"/>
</dbReference>
<dbReference type="AlphaFoldDB" id="A0A483CRP4"/>
<comment type="similarity">
    <text evidence="1">Belongs to the NAD(P)-dependent epimerase/dehydratase family.</text>
</comment>
<dbReference type="EMBL" id="PGCL01000004">
    <property type="protein sequence ID" value="TAJ43709.1"/>
    <property type="molecule type" value="Genomic_DNA"/>
</dbReference>
<feature type="domain" description="NAD-dependent epimerase/dehydratase" evidence="2">
    <location>
        <begin position="4"/>
        <end position="238"/>
    </location>
</feature>
<dbReference type="SUPFAM" id="SSF51735">
    <property type="entry name" value="NAD(P)-binding Rossmann-fold domains"/>
    <property type="match status" value="1"/>
</dbReference>
<name>A0A483CRP4_9EURY</name>
<proteinExistence type="inferred from homology"/>
<protein>
    <submittedName>
        <fullName evidence="3">GDP-mannose 4,6-dehydratase</fullName>
    </submittedName>
</protein>
<organism evidence="3 4">
    <name type="scientific">Methanofollis fontis</name>
    <dbReference type="NCBI Taxonomy" id="2052832"/>
    <lineage>
        <taxon>Archaea</taxon>
        <taxon>Methanobacteriati</taxon>
        <taxon>Methanobacteriota</taxon>
        <taxon>Stenosarchaea group</taxon>
        <taxon>Methanomicrobia</taxon>
        <taxon>Methanomicrobiales</taxon>
        <taxon>Methanomicrobiaceae</taxon>
        <taxon>Methanofollis</taxon>
    </lineage>
</organism>
<gene>
    <name evidence="3" type="ORF">CUJ86_10285</name>
</gene>
<accession>A0A483CRP4</accession>
<dbReference type="PANTHER" id="PTHR43000">
    <property type="entry name" value="DTDP-D-GLUCOSE 4,6-DEHYDRATASE-RELATED"/>
    <property type="match status" value="1"/>
</dbReference>